<reference evidence="11" key="1">
    <citation type="submission" date="2021-06" db="EMBL/GenBank/DDBJ databases">
        <authorList>
            <person name="Hodson N. C."/>
            <person name="Mongue J. A."/>
            <person name="Jaron S. K."/>
        </authorList>
    </citation>
    <scope>NUCLEOTIDE SEQUENCE</scope>
</reference>
<evidence type="ECO:0000313" key="12">
    <source>
        <dbReference type="Proteomes" id="UP000708208"/>
    </source>
</evidence>
<accession>A0A8J2LFA3</accession>
<dbReference type="CDD" id="cd03078">
    <property type="entry name" value="GST_N_Metaxin1_like"/>
    <property type="match status" value="1"/>
</dbReference>
<dbReference type="PANTHER" id="PTHR12289">
    <property type="entry name" value="METAXIN RELATED"/>
    <property type="match status" value="1"/>
</dbReference>
<keyword evidence="7" id="KW-0812">Transmembrane</keyword>
<evidence type="ECO:0000256" key="4">
    <source>
        <dbReference type="ARBA" id="ARBA00022927"/>
    </source>
</evidence>
<dbReference type="GO" id="GO:0015031">
    <property type="term" value="P:protein transport"/>
    <property type="evidence" value="ECO:0007669"/>
    <property type="project" value="UniProtKB-KW"/>
</dbReference>
<gene>
    <name evidence="11" type="ORF">AFUS01_LOCUS41041</name>
</gene>
<dbReference type="InterPro" id="IPR033468">
    <property type="entry name" value="Metaxin_GST"/>
</dbReference>
<comment type="subcellular location">
    <subcellularLocation>
        <location evidence="1">Mitochondrion outer membrane</location>
    </subcellularLocation>
</comment>
<keyword evidence="5" id="KW-0496">Mitochondrion</keyword>
<dbReference type="InterPro" id="IPR058698">
    <property type="entry name" value="CUB_metazoa"/>
</dbReference>
<evidence type="ECO:0000256" key="7">
    <source>
        <dbReference type="SAM" id="Phobius"/>
    </source>
</evidence>
<feature type="transmembrane region" description="Helical" evidence="7">
    <location>
        <begin position="435"/>
        <end position="454"/>
    </location>
</feature>
<evidence type="ECO:0008006" key="13">
    <source>
        <dbReference type="Google" id="ProtNLM"/>
    </source>
</evidence>
<evidence type="ECO:0000256" key="1">
    <source>
        <dbReference type="ARBA" id="ARBA00004294"/>
    </source>
</evidence>
<dbReference type="InterPro" id="IPR050931">
    <property type="entry name" value="Mito_Protein_Transport_Metaxin"/>
</dbReference>
<evidence type="ECO:0000256" key="3">
    <source>
        <dbReference type="ARBA" id="ARBA00022787"/>
    </source>
</evidence>
<feature type="domain" description="Metaxin glutathione S-transferase" evidence="9">
    <location>
        <begin position="333"/>
        <end position="395"/>
    </location>
</feature>
<keyword evidence="12" id="KW-1185">Reference proteome</keyword>
<dbReference type="PANTHER" id="PTHR12289:SF41">
    <property type="entry name" value="FAILED AXON CONNECTIONS-RELATED"/>
    <property type="match status" value="1"/>
</dbReference>
<dbReference type="EMBL" id="CAJVCH010559791">
    <property type="protein sequence ID" value="CAG7831289.1"/>
    <property type="molecule type" value="Genomic_DNA"/>
</dbReference>
<protein>
    <recommendedName>
        <fullName evidence="13">Metaxin</fullName>
    </recommendedName>
</protein>
<organism evidence="11 12">
    <name type="scientific">Allacma fusca</name>
    <dbReference type="NCBI Taxonomy" id="39272"/>
    <lineage>
        <taxon>Eukaryota</taxon>
        <taxon>Metazoa</taxon>
        <taxon>Ecdysozoa</taxon>
        <taxon>Arthropoda</taxon>
        <taxon>Hexapoda</taxon>
        <taxon>Collembola</taxon>
        <taxon>Symphypleona</taxon>
        <taxon>Sminthuridae</taxon>
        <taxon>Allacma</taxon>
    </lineage>
</organism>
<dbReference type="Proteomes" id="UP000708208">
    <property type="component" value="Unassembled WGS sequence"/>
</dbReference>
<comment type="caution">
    <text evidence="11">The sequence shown here is derived from an EMBL/GenBank/DDBJ whole genome shotgun (WGS) entry which is preliminary data.</text>
</comment>
<evidence type="ECO:0000256" key="6">
    <source>
        <dbReference type="ARBA" id="ARBA00023136"/>
    </source>
</evidence>
<name>A0A8J2LFA3_9HEXA</name>
<evidence type="ECO:0000259" key="10">
    <source>
        <dbReference type="Pfam" id="PF26080"/>
    </source>
</evidence>
<dbReference type="GO" id="GO:0001401">
    <property type="term" value="C:SAM complex"/>
    <property type="evidence" value="ECO:0007669"/>
    <property type="project" value="InterPro"/>
</dbReference>
<sequence>MSLNWNNKQQLNLQEYSVCIKSPNGASSITWSRGCGFYSFFISGIRAIKSPDLEKYPDITNPMRGSLCNADWVMIFGVDKFCGNYLNDPVKSSAQPFMLQVHMDSYELPPPGQTETEADDRNYGFCLVPGSVDEKVVVMVLKKTQRRQEYQKTEDTSQNQNDVIELHVWGGGWGLPSVDTESLQALALTRFGGAPAKVIECNNPWKSPNGSLPFFKHGKKFFFSATDLGNHLRAQNYSCDYGLNSRECADVIAYQEYIIEAMTPALQYFFWIHNQNFSNDIRPFFGTRLPWLYKMWYPNRLQKKALAVITCVFPDAESNMQLCEEYILEKAGACIQLLSNKLGTKEFFVLQNSPSTLDGLVFSHLAPFLKIPLSSNPIREFILGYPNLEKFLSRISLRYLSSGAQGDVDLNKSRSSNSSLGPHGDSFFSSSDNPMFRKLFAGFVASAVMVFYAYRLGMIGNNSIMYEEEDDEDDDDYY</sequence>
<evidence type="ECO:0000313" key="11">
    <source>
        <dbReference type="EMBL" id="CAG7831289.1"/>
    </source>
</evidence>
<feature type="domain" description="CUB" evidence="10">
    <location>
        <begin position="2"/>
        <end position="127"/>
    </location>
</feature>
<dbReference type="GO" id="GO:0007005">
    <property type="term" value="P:mitochondrion organization"/>
    <property type="evidence" value="ECO:0007669"/>
    <property type="project" value="TreeGrafter"/>
</dbReference>
<evidence type="ECO:0000259" key="8">
    <source>
        <dbReference type="Pfam" id="PF10568"/>
    </source>
</evidence>
<dbReference type="InterPro" id="IPR019564">
    <property type="entry name" value="Sam37/metaxin_N"/>
</dbReference>
<dbReference type="Pfam" id="PF10568">
    <property type="entry name" value="Tom37"/>
    <property type="match status" value="1"/>
</dbReference>
<keyword evidence="6 7" id="KW-0472">Membrane</keyword>
<evidence type="ECO:0000256" key="2">
    <source>
        <dbReference type="ARBA" id="ARBA00022448"/>
    </source>
</evidence>
<feature type="domain" description="Mitochondrial outer membrane transport complex Sam37/metaxin N-terminal" evidence="8">
    <location>
        <begin position="182"/>
        <end position="302"/>
    </location>
</feature>
<keyword evidence="4" id="KW-0653">Protein transport</keyword>
<evidence type="ECO:0000256" key="5">
    <source>
        <dbReference type="ARBA" id="ARBA00023128"/>
    </source>
</evidence>
<keyword evidence="3" id="KW-1000">Mitochondrion outer membrane</keyword>
<keyword evidence="7" id="KW-1133">Transmembrane helix</keyword>
<evidence type="ECO:0000259" key="9">
    <source>
        <dbReference type="Pfam" id="PF17171"/>
    </source>
</evidence>
<keyword evidence="2" id="KW-0813">Transport</keyword>
<proteinExistence type="predicted"/>
<dbReference type="Pfam" id="PF17171">
    <property type="entry name" value="GST_C_6"/>
    <property type="match status" value="1"/>
</dbReference>
<dbReference type="OrthoDB" id="5835136at2759"/>
<dbReference type="AlphaFoldDB" id="A0A8J2LFA3"/>
<dbReference type="Pfam" id="PF26080">
    <property type="entry name" value="CUB_animal"/>
    <property type="match status" value="1"/>
</dbReference>